<proteinExistence type="predicted"/>
<accession>A0A502G0L5</accession>
<reference evidence="1 2" key="1">
    <citation type="journal article" date="2019" name="Environ. Microbiol.">
        <title>Species interactions and distinct microbial communities in high Arctic permafrost affected cryosols are associated with the CH4 and CO2 gas fluxes.</title>
        <authorList>
            <person name="Altshuler I."/>
            <person name="Hamel J."/>
            <person name="Turney S."/>
            <person name="Magnuson E."/>
            <person name="Levesque R."/>
            <person name="Greer C."/>
            <person name="Whyte L.G."/>
        </authorList>
    </citation>
    <scope>NUCLEOTIDE SEQUENCE [LARGE SCALE GENOMIC DNA]</scope>
    <source>
        <strain evidence="1 2">E6.1</strain>
    </source>
</reference>
<keyword evidence="2" id="KW-1185">Reference proteome</keyword>
<name>A0A502G0L5_9SPHN</name>
<gene>
    <name evidence="1" type="ORF">EAH76_10955</name>
</gene>
<dbReference type="AlphaFoldDB" id="A0A502G0L5"/>
<comment type="caution">
    <text evidence="1">The sequence shown here is derived from an EMBL/GenBank/DDBJ whole genome shotgun (WGS) entry which is preliminary data.</text>
</comment>
<organism evidence="1 2">
    <name type="scientific">Sphingomonas glacialis</name>
    <dbReference type="NCBI Taxonomy" id="658225"/>
    <lineage>
        <taxon>Bacteria</taxon>
        <taxon>Pseudomonadati</taxon>
        <taxon>Pseudomonadota</taxon>
        <taxon>Alphaproteobacteria</taxon>
        <taxon>Sphingomonadales</taxon>
        <taxon>Sphingomonadaceae</taxon>
        <taxon>Sphingomonas</taxon>
    </lineage>
</organism>
<dbReference type="Proteomes" id="UP000319931">
    <property type="component" value="Unassembled WGS sequence"/>
</dbReference>
<evidence type="ECO:0000313" key="2">
    <source>
        <dbReference type="Proteomes" id="UP000319931"/>
    </source>
</evidence>
<evidence type="ECO:0000313" key="1">
    <source>
        <dbReference type="EMBL" id="TPG55082.1"/>
    </source>
</evidence>
<sequence>MRHGIHQAFAQCLQSILRALLAADLPGGEKMLDRNLSRHRGKRCFETADQWSVEPLVIEESVSALLRFKTNDPDATLGLTTRRKL</sequence>
<protein>
    <submittedName>
        <fullName evidence="1">Uncharacterized protein</fullName>
    </submittedName>
</protein>
<dbReference type="EMBL" id="RCZC01000002">
    <property type="protein sequence ID" value="TPG55082.1"/>
    <property type="molecule type" value="Genomic_DNA"/>
</dbReference>